<dbReference type="Gene3D" id="3.30.565.10">
    <property type="entry name" value="Histidine kinase-like ATPase, C-terminal domain"/>
    <property type="match status" value="1"/>
</dbReference>
<dbReference type="InterPro" id="IPR003660">
    <property type="entry name" value="HAMP_dom"/>
</dbReference>
<dbReference type="SUPFAM" id="SSF47384">
    <property type="entry name" value="Homodimeric domain of signal transducing histidine kinase"/>
    <property type="match status" value="1"/>
</dbReference>
<feature type="transmembrane region" description="Helical" evidence="12">
    <location>
        <begin position="207"/>
        <end position="226"/>
    </location>
</feature>
<dbReference type="InterPro" id="IPR036097">
    <property type="entry name" value="HisK_dim/P_sf"/>
</dbReference>
<dbReference type="PRINTS" id="PR00344">
    <property type="entry name" value="BCTRLSENSOR"/>
</dbReference>
<feature type="domain" description="Histidine kinase" evidence="13">
    <location>
        <begin position="289"/>
        <end position="506"/>
    </location>
</feature>
<evidence type="ECO:0000256" key="10">
    <source>
        <dbReference type="ARBA" id="ARBA00023136"/>
    </source>
</evidence>
<evidence type="ECO:0000256" key="1">
    <source>
        <dbReference type="ARBA" id="ARBA00000085"/>
    </source>
</evidence>
<dbReference type="EMBL" id="CP121472">
    <property type="protein sequence ID" value="WPL17411.1"/>
    <property type="molecule type" value="Genomic_DNA"/>
</dbReference>
<evidence type="ECO:0000256" key="6">
    <source>
        <dbReference type="ARBA" id="ARBA00022692"/>
    </source>
</evidence>
<dbReference type="EC" id="2.7.13.3" evidence="3"/>
<dbReference type="SMART" id="SM00388">
    <property type="entry name" value="HisKA"/>
    <property type="match status" value="1"/>
</dbReference>
<evidence type="ECO:0000256" key="4">
    <source>
        <dbReference type="ARBA" id="ARBA00022553"/>
    </source>
</evidence>
<evidence type="ECO:0000256" key="7">
    <source>
        <dbReference type="ARBA" id="ARBA00022777"/>
    </source>
</evidence>
<dbReference type="GO" id="GO:0004673">
    <property type="term" value="F:protein histidine kinase activity"/>
    <property type="evidence" value="ECO:0007669"/>
    <property type="project" value="UniProtKB-EC"/>
</dbReference>
<evidence type="ECO:0000256" key="9">
    <source>
        <dbReference type="ARBA" id="ARBA00023012"/>
    </source>
</evidence>
<keyword evidence="16" id="KW-1185">Reference proteome</keyword>
<evidence type="ECO:0000256" key="11">
    <source>
        <dbReference type="SAM" id="MobiDB-lite"/>
    </source>
</evidence>
<dbReference type="InterPro" id="IPR050428">
    <property type="entry name" value="TCS_sensor_his_kinase"/>
</dbReference>
<dbReference type="SMART" id="SM00304">
    <property type="entry name" value="HAMP"/>
    <property type="match status" value="1"/>
</dbReference>
<dbReference type="InterPro" id="IPR003594">
    <property type="entry name" value="HATPase_dom"/>
</dbReference>
<evidence type="ECO:0000256" key="3">
    <source>
        <dbReference type="ARBA" id="ARBA00012438"/>
    </source>
</evidence>
<evidence type="ECO:0000256" key="12">
    <source>
        <dbReference type="SAM" id="Phobius"/>
    </source>
</evidence>
<reference evidence="15 16" key="1">
    <citation type="journal article" date="2023" name="Microorganisms">
        <title>Thiorhodovibrio frisius and Trv. litoralis spp. nov., Two Novel Members from a Clade of Fastidious Purple Sulfur Bacteria That Exhibit Unique Red-Shifted Light-Harvesting Capabilities.</title>
        <authorList>
            <person name="Methner A."/>
            <person name="Kuzyk S.B."/>
            <person name="Petersen J."/>
            <person name="Bauer S."/>
            <person name="Brinkmann H."/>
            <person name="Sichau K."/>
            <person name="Wanner G."/>
            <person name="Wolf J."/>
            <person name="Neumann-Schaal M."/>
            <person name="Henke P."/>
            <person name="Tank M."/>
            <person name="Sproer C."/>
            <person name="Bunk B."/>
            <person name="Overmann J."/>
        </authorList>
    </citation>
    <scope>NUCLEOTIDE SEQUENCE [LARGE SCALE GENOMIC DNA]</scope>
    <source>
        <strain evidence="15 16">DSM 6702</strain>
    </source>
</reference>
<evidence type="ECO:0000259" key="14">
    <source>
        <dbReference type="PROSITE" id="PS50885"/>
    </source>
</evidence>
<dbReference type="PANTHER" id="PTHR45436">
    <property type="entry name" value="SENSOR HISTIDINE KINASE YKOH"/>
    <property type="match status" value="1"/>
</dbReference>
<name>A0ABZ0SBJ4_9GAMM</name>
<dbReference type="PANTHER" id="PTHR45436:SF8">
    <property type="entry name" value="HISTIDINE KINASE"/>
    <property type="match status" value="1"/>
</dbReference>
<organism evidence="15 16">
    <name type="scientific">Thiorhodovibrio winogradskyi</name>
    <dbReference type="NCBI Taxonomy" id="77007"/>
    <lineage>
        <taxon>Bacteria</taxon>
        <taxon>Pseudomonadati</taxon>
        <taxon>Pseudomonadota</taxon>
        <taxon>Gammaproteobacteria</taxon>
        <taxon>Chromatiales</taxon>
        <taxon>Chromatiaceae</taxon>
        <taxon>Thiorhodovibrio</taxon>
    </lineage>
</organism>
<evidence type="ECO:0000259" key="13">
    <source>
        <dbReference type="PROSITE" id="PS50109"/>
    </source>
</evidence>
<keyword evidence="10 12" id="KW-0472">Membrane</keyword>
<dbReference type="PROSITE" id="PS50109">
    <property type="entry name" value="HIS_KIN"/>
    <property type="match status" value="1"/>
</dbReference>
<dbReference type="SUPFAM" id="SSF55874">
    <property type="entry name" value="ATPase domain of HSP90 chaperone/DNA topoisomerase II/histidine kinase"/>
    <property type="match status" value="1"/>
</dbReference>
<keyword evidence="5 15" id="KW-0808">Transferase</keyword>
<dbReference type="Pfam" id="PF00512">
    <property type="entry name" value="HisKA"/>
    <property type="match status" value="1"/>
</dbReference>
<evidence type="ECO:0000256" key="5">
    <source>
        <dbReference type="ARBA" id="ARBA00022679"/>
    </source>
</evidence>
<keyword evidence="9" id="KW-0902">Two-component regulatory system</keyword>
<dbReference type="InterPro" id="IPR004358">
    <property type="entry name" value="Sig_transdc_His_kin-like_C"/>
</dbReference>
<dbReference type="InterPro" id="IPR036890">
    <property type="entry name" value="HATPase_C_sf"/>
</dbReference>
<accession>A0ABZ0SBJ4</accession>
<keyword evidence="4" id="KW-0597">Phosphoprotein</keyword>
<dbReference type="Proteomes" id="UP001432180">
    <property type="component" value="Chromosome"/>
</dbReference>
<keyword evidence="7 15" id="KW-0418">Kinase</keyword>
<comment type="catalytic activity">
    <reaction evidence="1">
        <text>ATP + protein L-histidine = ADP + protein N-phospho-L-histidine.</text>
        <dbReference type="EC" id="2.7.13.3"/>
    </reaction>
</comment>
<dbReference type="Gene3D" id="1.10.287.130">
    <property type="match status" value="1"/>
</dbReference>
<feature type="region of interest" description="Disordered" evidence="11">
    <location>
        <begin position="1"/>
        <end position="34"/>
    </location>
</feature>
<dbReference type="InterPro" id="IPR005467">
    <property type="entry name" value="His_kinase_dom"/>
</dbReference>
<dbReference type="CDD" id="cd00082">
    <property type="entry name" value="HisKA"/>
    <property type="match status" value="1"/>
</dbReference>
<dbReference type="CDD" id="cd06225">
    <property type="entry name" value="HAMP"/>
    <property type="match status" value="1"/>
</dbReference>
<dbReference type="PROSITE" id="PS50885">
    <property type="entry name" value="HAMP"/>
    <property type="match status" value="1"/>
</dbReference>
<evidence type="ECO:0000256" key="8">
    <source>
        <dbReference type="ARBA" id="ARBA00022989"/>
    </source>
</evidence>
<dbReference type="InterPro" id="IPR003661">
    <property type="entry name" value="HisK_dim/P_dom"/>
</dbReference>
<feature type="transmembrane region" description="Helical" evidence="12">
    <location>
        <begin position="55"/>
        <end position="75"/>
    </location>
</feature>
<dbReference type="Gene3D" id="6.10.340.10">
    <property type="match status" value="1"/>
</dbReference>
<dbReference type="SMART" id="SM00387">
    <property type="entry name" value="HATPase_c"/>
    <property type="match status" value="1"/>
</dbReference>
<evidence type="ECO:0000256" key="2">
    <source>
        <dbReference type="ARBA" id="ARBA00004370"/>
    </source>
</evidence>
<evidence type="ECO:0000313" key="15">
    <source>
        <dbReference type="EMBL" id="WPL17411.1"/>
    </source>
</evidence>
<sequence>MLLSLGNEMPGVTPGAKQGRADFPAGGSGSAGTRADRRLHKRLRAILASSTFRLALLYVALLATSMAFLLGFNYWSTAGYMARQTDATIHAEIRGLAEQYRRRGLAGLTAVIAERLRRDPGGAALYLLVDGTGQRLVGNLNRWPPDSVAPTGWINFRVSDPIGVGSSEPARAMAARAMVFRLHGDLRLLVGRDVRELTAVRNLMLDALWSGLTITAALALLGGWLISASVVRRLEAVNQVSREIMEGDLSRRVPTDASGDEFDQLAANLNRMLARIEQLMTSVREVSNNIAHDLRTPLTRLRAKLELLVQDQLPPGARAEAEEAVADAEELLATFNALLRIARIESGSRRAAFSRFNLADSARDLAELYEPLAAEREQRLEIQAPAELWLVGDRDLLFQAGANLVDNAMKYTPAGGLILLSASEQGGSVRLTVADSGPGIAPEWREKVCERFFRLDDSRSSPGSGLGLSLVRAVAELHGATLILSDNTPGGNAPGLKVSIVMATAAG</sequence>
<comment type="subcellular location">
    <subcellularLocation>
        <location evidence="2">Membrane</location>
    </subcellularLocation>
</comment>
<proteinExistence type="predicted"/>
<keyword evidence="8 12" id="KW-1133">Transmembrane helix</keyword>
<feature type="domain" description="HAMP" evidence="14">
    <location>
        <begin position="228"/>
        <end position="281"/>
    </location>
</feature>
<dbReference type="Pfam" id="PF00672">
    <property type="entry name" value="HAMP"/>
    <property type="match status" value="1"/>
</dbReference>
<dbReference type="SUPFAM" id="SSF158472">
    <property type="entry name" value="HAMP domain-like"/>
    <property type="match status" value="1"/>
</dbReference>
<dbReference type="Pfam" id="PF02518">
    <property type="entry name" value="HATPase_c"/>
    <property type="match status" value="1"/>
</dbReference>
<evidence type="ECO:0000313" key="16">
    <source>
        <dbReference type="Proteomes" id="UP001432180"/>
    </source>
</evidence>
<keyword evidence="6 12" id="KW-0812">Transmembrane</keyword>
<gene>
    <name evidence="15" type="primary">baeS</name>
    <name evidence="15" type="ORF">Thiowin_02418</name>
</gene>
<protein>
    <recommendedName>
        <fullName evidence="3">histidine kinase</fullName>
        <ecNumber evidence="3">2.7.13.3</ecNumber>
    </recommendedName>
</protein>